<dbReference type="InterPro" id="IPR006665">
    <property type="entry name" value="OmpA-like"/>
</dbReference>
<dbReference type="PANTHER" id="PTHR30329:SF21">
    <property type="entry name" value="LIPOPROTEIN YIAD-RELATED"/>
    <property type="match status" value="1"/>
</dbReference>
<evidence type="ECO:0000313" key="13">
    <source>
        <dbReference type="Proteomes" id="UP000240410"/>
    </source>
</evidence>
<dbReference type="Pfam" id="PF01389">
    <property type="entry name" value="OmpA_membrane"/>
    <property type="match status" value="1"/>
</dbReference>
<keyword evidence="3" id="KW-0813">Transport</keyword>
<dbReference type="GO" id="GO:0046930">
    <property type="term" value="C:pore complex"/>
    <property type="evidence" value="ECO:0007669"/>
    <property type="project" value="UniProtKB-KW"/>
</dbReference>
<dbReference type="CDD" id="cd07185">
    <property type="entry name" value="OmpA_C-like"/>
    <property type="match status" value="1"/>
</dbReference>
<evidence type="ECO:0000256" key="10">
    <source>
        <dbReference type="PROSITE-ProRule" id="PRU00473"/>
    </source>
</evidence>
<dbReference type="GO" id="GO:0006811">
    <property type="term" value="P:monoatomic ion transport"/>
    <property type="evidence" value="ECO:0007669"/>
    <property type="project" value="UniProtKB-KW"/>
</dbReference>
<dbReference type="RefSeq" id="WP_107277322.1">
    <property type="nucleotide sequence ID" value="NZ_PYOJ01000004.1"/>
</dbReference>
<comment type="similarity">
    <text evidence="2">Belongs to the outer membrane OOP (TC 1.B.6) superfamily. OmpA family.</text>
</comment>
<proteinExistence type="inferred from homology"/>
<dbReference type="STRING" id="553611.GCA_001557755_03214"/>
<sequence>MSKKYIALLPLALIISTAASAATMNPFYAGVRVGGAHYSNFQQNYQDVTGINLNKDDVAAGLFAGYNITPWFAVETGYTWLGEAKFQHNKIKQHAFDLTGKATWHLNDKWGVFGKLGGSYMLTDFHGYGIKDIDEHLVGTVGAGVEYQLTDHLSTRLEYQLYHDLKSNPRYTNQEYNFDTQFYGLSLVYSWGATKPAVVEPVVNTAPPQEAKTITIEPATVSIAYGVNGNHLTAEDQQKLQPMMQRLTRYPSATVEVTGYTSNTGSAAYNQKLSEKRAKNVAHLLSQYVANPNQITAKGMGEANPVASNDTAEGRAVNRRVEVYSPALKLATEDAAERPDCCAMENNL</sequence>
<evidence type="ECO:0000256" key="7">
    <source>
        <dbReference type="ARBA" id="ARBA00023114"/>
    </source>
</evidence>
<dbReference type="PANTHER" id="PTHR30329">
    <property type="entry name" value="STATOR ELEMENT OF FLAGELLAR MOTOR COMPLEX"/>
    <property type="match status" value="1"/>
</dbReference>
<evidence type="ECO:0000256" key="8">
    <source>
        <dbReference type="ARBA" id="ARBA00023136"/>
    </source>
</evidence>
<evidence type="ECO:0000256" key="9">
    <source>
        <dbReference type="ARBA" id="ARBA00023237"/>
    </source>
</evidence>
<dbReference type="InterPro" id="IPR006664">
    <property type="entry name" value="OMP_bac"/>
</dbReference>
<dbReference type="OrthoDB" id="9782229at2"/>
<evidence type="ECO:0000313" key="12">
    <source>
        <dbReference type="EMBL" id="PSV92306.1"/>
    </source>
</evidence>
<evidence type="ECO:0000256" key="4">
    <source>
        <dbReference type="ARBA" id="ARBA00022452"/>
    </source>
</evidence>
<keyword evidence="5" id="KW-0812">Transmembrane</keyword>
<dbReference type="InterPro" id="IPR050330">
    <property type="entry name" value="Bact_OuterMem_StrucFunc"/>
</dbReference>
<accession>A0A2G4WRK4</accession>
<keyword evidence="6" id="KW-0406">Ion transport</keyword>
<dbReference type="EMBL" id="PYOJ01000004">
    <property type="protein sequence ID" value="PSV92306.1"/>
    <property type="molecule type" value="Genomic_DNA"/>
</dbReference>
<feature type="chain" id="PRO_5041083058" evidence="11">
    <location>
        <begin position="22"/>
        <end position="348"/>
    </location>
</feature>
<dbReference type="Gene3D" id="3.30.1330.60">
    <property type="entry name" value="OmpA-like domain"/>
    <property type="match status" value="1"/>
</dbReference>
<dbReference type="Gene3D" id="2.40.160.20">
    <property type="match status" value="1"/>
</dbReference>
<evidence type="ECO:0000256" key="6">
    <source>
        <dbReference type="ARBA" id="ARBA00023065"/>
    </source>
</evidence>
<evidence type="ECO:0000256" key="5">
    <source>
        <dbReference type="ARBA" id="ARBA00022692"/>
    </source>
</evidence>
<dbReference type="Pfam" id="PF00691">
    <property type="entry name" value="OmpA"/>
    <property type="match status" value="1"/>
</dbReference>
<keyword evidence="9" id="KW-0998">Cell outer membrane</keyword>
<dbReference type="SUPFAM" id="SSF56925">
    <property type="entry name" value="OMPA-like"/>
    <property type="match status" value="1"/>
</dbReference>
<evidence type="ECO:0000256" key="3">
    <source>
        <dbReference type="ARBA" id="ARBA00022448"/>
    </source>
</evidence>
<dbReference type="Proteomes" id="UP000240410">
    <property type="component" value="Unassembled WGS sequence"/>
</dbReference>
<organism evidence="12 13">
    <name type="scientific">Photobacterium leiognathi</name>
    <dbReference type="NCBI Taxonomy" id="553611"/>
    <lineage>
        <taxon>Bacteria</taxon>
        <taxon>Pseudomonadati</taxon>
        <taxon>Pseudomonadota</taxon>
        <taxon>Gammaproteobacteria</taxon>
        <taxon>Vibrionales</taxon>
        <taxon>Vibrionaceae</taxon>
        <taxon>Photobacterium</taxon>
    </lineage>
</organism>
<dbReference type="GO" id="GO:0009279">
    <property type="term" value="C:cell outer membrane"/>
    <property type="evidence" value="ECO:0007669"/>
    <property type="project" value="UniProtKB-SubCell"/>
</dbReference>
<keyword evidence="11" id="KW-0732">Signal</keyword>
<dbReference type="InterPro" id="IPR011250">
    <property type="entry name" value="OMP/PagP_B-barrel"/>
</dbReference>
<dbReference type="GO" id="GO:0015288">
    <property type="term" value="F:porin activity"/>
    <property type="evidence" value="ECO:0007669"/>
    <property type="project" value="UniProtKB-KW"/>
</dbReference>
<reference evidence="12 13" key="1">
    <citation type="submission" date="2018-03" db="EMBL/GenBank/DDBJ databases">
        <title>Whole genome sequencing of Histamine producing bacteria.</title>
        <authorList>
            <person name="Butler K."/>
        </authorList>
    </citation>
    <scope>NUCLEOTIDE SEQUENCE [LARGE SCALE GENOMIC DNA]</scope>
    <source>
        <strain evidence="12 13">ATCC 33979</strain>
    </source>
</reference>
<comment type="subcellular location">
    <subcellularLocation>
        <location evidence="1">Cell outer membrane</location>
        <topology evidence="1">Multi-pass membrane protein</topology>
    </subcellularLocation>
</comment>
<evidence type="ECO:0000256" key="2">
    <source>
        <dbReference type="ARBA" id="ARBA00005710"/>
    </source>
</evidence>
<comment type="caution">
    <text evidence="12">The sequence shown here is derived from an EMBL/GenBank/DDBJ whole genome shotgun (WGS) entry which is preliminary data.</text>
</comment>
<dbReference type="AlphaFoldDB" id="A0A2G4WRK4"/>
<keyword evidence="8 10" id="KW-0472">Membrane</keyword>
<protein>
    <submittedName>
        <fullName evidence="12">Uncharacterized protein</fullName>
    </submittedName>
</protein>
<keyword evidence="4" id="KW-1134">Transmembrane beta strand</keyword>
<evidence type="ECO:0000256" key="11">
    <source>
        <dbReference type="SAM" id="SignalP"/>
    </source>
</evidence>
<name>A0A2G4WRK4_PHOLE</name>
<keyword evidence="7" id="KW-0626">Porin</keyword>
<dbReference type="InterPro" id="IPR036737">
    <property type="entry name" value="OmpA-like_sf"/>
</dbReference>
<feature type="signal peptide" evidence="11">
    <location>
        <begin position="1"/>
        <end position="21"/>
    </location>
</feature>
<dbReference type="InterPro" id="IPR000498">
    <property type="entry name" value="OmpA-like_TM_dom"/>
</dbReference>
<evidence type="ECO:0000256" key="1">
    <source>
        <dbReference type="ARBA" id="ARBA00004571"/>
    </source>
</evidence>
<dbReference type="PRINTS" id="PR01021">
    <property type="entry name" value="OMPADOMAIN"/>
</dbReference>
<dbReference type="PROSITE" id="PS51123">
    <property type="entry name" value="OMPA_2"/>
    <property type="match status" value="1"/>
</dbReference>
<gene>
    <name evidence="12" type="ORF">CTM89_05050</name>
</gene>
<dbReference type="SUPFAM" id="SSF103088">
    <property type="entry name" value="OmpA-like"/>
    <property type="match status" value="1"/>
</dbReference>